<evidence type="ECO:0000256" key="6">
    <source>
        <dbReference type="ARBA" id="ARBA00023014"/>
    </source>
</evidence>
<feature type="binding site" evidence="8">
    <location>
        <position position="45"/>
    </location>
    <ligand>
        <name>[4Fe-4S] cluster</name>
        <dbReference type="ChEBI" id="CHEBI:49883"/>
        <note>4Fe-4S-S-AdoMet</note>
    </ligand>
</feature>
<dbReference type="PANTHER" id="PTHR42836">
    <property type="entry name" value="7-CARBOXY-7-DEAZAGUANINE SYNTHASE"/>
    <property type="match status" value="1"/>
</dbReference>
<feature type="binding site" evidence="8">
    <location>
        <begin position="122"/>
        <end position="124"/>
    </location>
    <ligand>
        <name>S-adenosyl-L-methionine</name>
        <dbReference type="ChEBI" id="CHEBI:59789"/>
    </ligand>
</feature>
<comment type="pathway">
    <text evidence="8">Purine metabolism; 7-cyano-7-deazaguanine biosynthesis.</text>
</comment>
<comment type="subunit">
    <text evidence="8">Homodimer.</text>
</comment>
<dbReference type="InterPro" id="IPR024924">
    <property type="entry name" value="7-CO-7-deazaguanine_synth-like"/>
</dbReference>
<feature type="binding site" evidence="8">
    <location>
        <position position="42"/>
    </location>
    <ligand>
        <name>[4Fe-4S] cluster</name>
        <dbReference type="ChEBI" id="CHEBI:49883"/>
        <note>4Fe-4S-S-AdoMet</note>
    </ligand>
</feature>
<evidence type="ECO:0000256" key="2">
    <source>
        <dbReference type="ARBA" id="ARBA00022691"/>
    </source>
</evidence>
<evidence type="ECO:0000256" key="1">
    <source>
        <dbReference type="ARBA" id="ARBA00022485"/>
    </source>
</evidence>
<keyword evidence="4 8" id="KW-0460">Magnesium</keyword>
<evidence type="ECO:0000256" key="7">
    <source>
        <dbReference type="ARBA" id="ARBA00023239"/>
    </source>
</evidence>
<dbReference type="InterPro" id="IPR007197">
    <property type="entry name" value="rSAM"/>
</dbReference>
<dbReference type="InterPro" id="IPR013785">
    <property type="entry name" value="Aldolase_TIM"/>
</dbReference>
<dbReference type="HAMAP" id="MF_00917">
    <property type="entry name" value="QueE"/>
    <property type="match status" value="1"/>
</dbReference>
<dbReference type="Proteomes" id="UP000738376">
    <property type="component" value="Unassembled WGS sequence"/>
</dbReference>
<comment type="catalytic activity">
    <reaction evidence="8">
        <text>6-carboxy-5,6,7,8-tetrahydropterin + H(+) = 7-carboxy-7-carbaguanine + NH4(+)</text>
        <dbReference type="Rhea" id="RHEA:27974"/>
        <dbReference type="ChEBI" id="CHEBI:15378"/>
        <dbReference type="ChEBI" id="CHEBI:28938"/>
        <dbReference type="ChEBI" id="CHEBI:61032"/>
        <dbReference type="ChEBI" id="CHEBI:61036"/>
        <dbReference type="EC" id="4.3.99.3"/>
    </reaction>
</comment>
<name>A0ABX1M111_9CYAN</name>
<feature type="binding site" evidence="8">
    <location>
        <position position="38"/>
    </location>
    <ligand>
        <name>[4Fe-4S] cluster</name>
        <dbReference type="ChEBI" id="CHEBI:49883"/>
        <note>4Fe-4S-S-AdoMet</note>
    </ligand>
</feature>
<evidence type="ECO:0000256" key="8">
    <source>
        <dbReference type="HAMAP-Rule" id="MF_00917"/>
    </source>
</evidence>
<dbReference type="Gene3D" id="3.20.20.70">
    <property type="entry name" value="Aldolase class I"/>
    <property type="match status" value="1"/>
</dbReference>
<feature type="binding site" evidence="8">
    <location>
        <begin position="19"/>
        <end position="21"/>
    </location>
    <ligand>
        <name>substrate</name>
    </ligand>
</feature>
<comment type="cofactor">
    <cofactor evidence="8">
        <name>S-adenosyl-L-methionine</name>
        <dbReference type="ChEBI" id="CHEBI:59789"/>
    </cofactor>
    <text evidence="8">Binds 1 S-adenosyl-L-methionine per subunit.</text>
</comment>
<dbReference type="Pfam" id="PF04055">
    <property type="entry name" value="Radical_SAM"/>
    <property type="match status" value="1"/>
</dbReference>
<dbReference type="CDD" id="cd01335">
    <property type="entry name" value="Radical_SAM"/>
    <property type="match status" value="1"/>
</dbReference>
<gene>
    <name evidence="8" type="primary">queE</name>
    <name evidence="10" type="ORF">HC246_23360</name>
</gene>
<feature type="binding site" evidence="8">
    <location>
        <position position="47"/>
    </location>
    <ligand>
        <name>Mg(2+)</name>
        <dbReference type="ChEBI" id="CHEBI:18420"/>
    </ligand>
</feature>
<evidence type="ECO:0000313" key="10">
    <source>
        <dbReference type="EMBL" id="NMF60881.1"/>
    </source>
</evidence>
<evidence type="ECO:0000256" key="4">
    <source>
        <dbReference type="ARBA" id="ARBA00022842"/>
    </source>
</evidence>
<dbReference type="SUPFAM" id="SSF102114">
    <property type="entry name" value="Radical SAM enzymes"/>
    <property type="match status" value="1"/>
</dbReference>
<accession>A0ABX1M111</accession>
<proteinExistence type="inferred from homology"/>
<comment type="similarity">
    <text evidence="8">Belongs to the radical SAM superfamily. 7-carboxy-7-deazaguanine synthase family.</text>
</comment>
<keyword evidence="11" id="KW-1185">Reference proteome</keyword>
<evidence type="ECO:0000256" key="3">
    <source>
        <dbReference type="ARBA" id="ARBA00022723"/>
    </source>
</evidence>
<protein>
    <recommendedName>
        <fullName evidence="8">7-carboxy-7-deazaguanine synthase</fullName>
        <shortName evidence="8">CDG synthase</shortName>
        <ecNumber evidence="8">4.3.99.3</ecNumber>
    </recommendedName>
    <alternativeName>
        <fullName evidence="8">Queuosine biosynthesis protein QueE</fullName>
    </alternativeName>
</protein>
<feature type="binding site" evidence="8">
    <location>
        <position position="79"/>
    </location>
    <ligand>
        <name>substrate</name>
    </ligand>
</feature>
<comment type="function">
    <text evidence="8">Catalyzes the complex heterocyclic radical-mediated conversion of 6-carboxy-5,6,7,8-tetrahydropterin (CPH4) to 7-carboxy-7-deazaguanine (CDG), a step common to the biosynthetic pathways of all 7-deazapurine-containing compounds.</text>
</comment>
<feature type="binding site" evidence="8">
    <location>
        <position position="34"/>
    </location>
    <ligand>
        <name>substrate</name>
    </ligand>
</feature>
<feature type="binding site" evidence="8">
    <location>
        <begin position="44"/>
        <end position="46"/>
    </location>
    <ligand>
        <name>S-adenosyl-L-methionine</name>
        <dbReference type="ChEBI" id="CHEBI:59789"/>
    </ligand>
</feature>
<keyword evidence="1 8" id="KW-0004">4Fe-4S</keyword>
<comment type="cofactor">
    <cofactor evidence="8">
        <name>Mg(2+)</name>
        <dbReference type="ChEBI" id="CHEBI:18420"/>
    </cofactor>
</comment>
<dbReference type="RefSeq" id="WP_169365813.1">
    <property type="nucleotide sequence ID" value="NZ_JAAVJL010000004.1"/>
</dbReference>
<evidence type="ECO:0000259" key="9">
    <source>
        <dbReference type="PROSITE" id="PS51918"/>
    </source>
</evidence>
<dbReference type="SFLD" id="SFLDS00029">
    <property type="entry name" value="Radical_SAM"/>
    <property type="match status" value="1"/>
</dbReference>
<comment type="cofactor">
    <cofactor evidence="8">
        <name>[4Fe-4S] cluster</name>
        <dbReference type="ChEBI" id="CHEBI:49883"/>
    </cofactor>
    <text evidence="8">Binds 1 [4Fe-4S] cluster. The cluster is coordinated with 3 cysteines and an exchangeable S-adenosyl-L-methionine.</text>
</comment>
<dbReference type="EMBL" id="JAAVJL010000004">
    <property type="protein sequence ID" value="NMF60881.1"/>
    <property type="molecule type" value="Genomic_DNA"/>
</dbReference>
<dbReference type="PIRSF" id="PIRSF000370">
    <property type="entry name" value="QueE"/>
    <property type="match status" value="1"/>
</dbReference>
<feature type="domain" description="Radical SAM core" evidence="9">
    <location>
        <begin position="25"/>
        <end position="204"/>
    </location>
</feature>
<evidence type="ECO:0000313" key="11">
    <source>
        <dbReference type="Proteomes" id="UP000738376"/>
    </source>
</evidence>
<dbReference type="InterPro" id="IPR058240">
    <property type="entry name" value="rSAM_sf"/>
</dbReference>
<keyword evidence="7 8" id="KW-0456">Lyase</keyword>
<organism evidence="10 11">
    <name type="scientific">Pseudanabaena yagii GIHE-NHR1</name>
    <dbReference type="NCBI Taxonomy" id="2722753"/>
    <lineage>
        <taxon>Bacteria</taxon>
        <taxon>Bacillati</taxon>
        <taxon>Cyanobacteriota</taxon>
        <taxon>Cyanophyceae</taxon>
        <taxon>Pseudanabaenales</taxon>
        <taxon>Pseudanabaenaceae</taxon>
        <taxon>Pseudanabaena</taxon>
        <taxon>Pseudanabaena yagii</taxon>
    </lineage>
</organism>
<keyword evidence="2 8" id="KW-0949">S-adenosyl-L-methionine</keyword>
<dbReference type="PROSITE" id="PS51918">
    <property type="entry name" value="RADICAL_SAM"/>
    <property type="match status" value="1"/>
</dbReference>
<keyword evidence="5 8" id="KW-0408">Iron</keyword>
<keyword evidence="3 8" id="KW-0479">Metal-binding</keyword>
<dbReference type="EC" id="4.3.99.3" evidence="8"/>
<keyword evidence="6 8" id="KW-0411">Iron-sulfur</keyword>
<dbReference type="PANTHER" id="PTHR42836:SF1">
    <property type="entry name" value="7-CARBOXY-7-DEAZAGUANINE SYNTHASE"/>
    <property type="match status" value="1"/>
</dbReference>
<comment type="caution">
    <text evidence="8">Lacks conserved residue(s) required for the propagation of feature annotation.</text>
</comment>
<evidence type="ECO:0000256" key="5">
    <source>
        <dbReference type="ARBA" id="ARBA00023004"/>
    </source>
</evidence>
<feature type="binding site" evidence="8">
    <location>
        <position position="81"/>
    </location>
    <ligand>
        <name>S-adenosyl-L-methionine</name>
        <dbReference type="ChEBI" id="CHEBI:59789"/>
    </ligand>
</feature>
<sequence length="204" mass="23083">MTQINYLTHLPIVETFHSVQGEGTWMGVNAFFIRLAGCDVGCPWCDTKISWNTKRHPQIAIMDLVTEAVKTHPAIVIITGGEPLMHDLTELTRQLKEQGLRVHLETSGSHPFSGDFDWVTFSPKQFKAPHDSIYQQVSELKVVVKDSSDLAWAEQNAARVSANVVKYLQAEWETKSSKDLVMQYVLDHADWRVSVQTHKLLGVR</sequence>
<keyword evidence="8" id="KW-0671">Queuosine biosynthesis</keyword>
<reference evidence="10 11" key="1">
    <citation type="submission" date="2020-03" db="EMBL/GenBank/DDBJ databases">
        <title>Draft Genome Sequence of 2-Methylisoborneol Producing Pseudanabaena yagii Strain GIHE-NHR1 Isolated from North Han River in South Korea.</title>
        <authorList>
            <person name="Jeong J."/>
        </authorList>
    </citation>
    <scope>NUCLEOTIDE SEQUENCE [LARGE SCALE GENOMIC DNA]</scope>
    <source>
        <strain evidence="10 11">GIHE-NHR1</strain>
    </source>
</reference>
<comment type="caution">
    <text evidence="10">The sequence shown here is derived from an EMBL/GenBank/DDBJ whole genome shotgun (WGS) entry which is preliminary data.</text>
</comment>